<evidence type="ECO:0000259" key="2">
    <source>
        <dbReference type="Pfam" id="PF13334"/>
    </source>
</evidence>
<keyword evidence="4" id="KW-1185">Reference proteome</keyword>
<dbReference type="Proteomes" id="UP001141552">
    <property type="component" value="Unassembled WGS sequence"/>
</dbReference>
<dbReference type="AlphaFoldDB" id="A0A9Q0J8E7"/>
<feature type="transmembrane region" description="Helical" evidence="1">
    <location>
        <begin position="27"/>
        <end position="49"/>
    </location>
</feature>
<reference evidence="3" key="1">
    <citation type="submission" date="2022-02" db="EMBL/GenBank/DDBJ databases">
        <authorList>
            <person name="Henning P.M."/>
            <person name="McCubbin A.G."/>
            <person name="Shore J.S."/>
        </authorList>
    </citation>
    <scope>NUCLEOTIDE SEQUENCE</scope>
    <source>
        <strain evidence="3">F60SS</strain>
        <tissue evidence="3">Leaves</tissue>
    </source>
</reference>
<dbReference type="EMBL" id="JAKUCV010005177">
    <property type="protein sequence ID" value="KAJ4832213.1"/>
    <property type="molecule type" value="Genomic_DNA"/>
</dbReference>
<sequence>CTSNTFISCRSLVFVCKWIFDEVCKCLLYIFKPSLVMAFFSCVGWLYVAGRLWQDAENKTLLSNLHECSQCDALKKLEERGVVIRFVIGRSANRGDSLDRNIVILMKKIAQLKIS</sequence>
<comment type="caution">
    <text evidence="3">The sequence shown here is derived from an EMBL/GenBank/DDBJ whole genome shotgun (WGS) entry which is preliminary data.</text>
</comment>
<dbReference type="OrthoDB" id="1706209at2759"/>
<feature type="domain" description="DUF4094" evidence="2">
    <location>
        <begin position="32"/>
        <end position="111"/>
    </location>
</feature>
<gene>
    <name evidence="3" type="ORF">Tsubulata_044207</name>
</gene>
<name>A0A9Q0J8E7_9ROSI</name>
<protein>
    <recommendedName>
        <fullName evidence="2">DUF4094 domain-containing protein</fullName>
    </recommendedName>
</protein>
<keyword evidence="1" id="KW-0812">Transmembrane</keyword>
<reference evidence="3" key="2">
    <citation type="journal article" date="2023" name="Plants (Basel)">
        <title>Annotation of the Turnera subulata (Passifloraceae) Draft Genome Reveals the S-Locus Evolved after the Divergence of Turneroideae from Passifloroideae in a Stepwise Manner.</title>
        <authorList>
            <person name="Henning P.M."/>
            <person name="Roalson E.H."/>
            <person name="Mir W."/>
            <person name="McCubbin A.G."/>
            <person name="Shore J.S."/>
        </authorList>
    </citation>
    <scope>NUCLEOTIDE SEQUENCE</scope>
    <source>
        <strain evidence="3">F60SS</strain>
    </source>
</reference>
<dbReference type="Pfam" id="PF13334">
    <property type="entry name" value="DUF4094"/>
    <property type="match status" value="1"/>
</dbReference>
<evidence type="ECO:0000313" key="3">
    <source>
        <dbReference type="EMBL" id="KAJ4832213.1"/>
    </source>
</evidence>
<evidence type="ECO:0000256" key="1">
    <source>
        <dbReference type="SAM" id="Phobius"/>
    </source>
</evidence>
<evidence type="ECO:0000313" key="4">
    <source>
        <dbReference type="Proteomes" id="UP001141552"/>
    </source>
</evidence>
<organism evidence="3 4">
    <name type="scientific">Turnera subulata</name>
    <dbReference type="NCBI Taxonomy" id="218843"/>
    <lineage>
        <taxon>Eukaryota</taxon>
        <taxon>Viridiplantae</taxon>
        <taxon>Streptophyta</taxon>
        <taxon>Embryophyta</taxon>
        <taxon>Tracheophyta</taxon>
        <taxon>Spermatophyta</taxon>
        <taxon>Magnoliopsida</taxon>
        <taxon>eudicotyledons</taxon>
        <taxon>Gunneridae</taxon>
        <taxon>Pentapetalae</taxon>
        <taxon>rosids</taxon>
        <taxon>fabids</taxon>
        <taxon>Malpighiales</taxon>
        <taxon>Passifloraceae</taxon>
        <taxon>Turnera</taxon>
    </lineage>
</organism>
<keyword evidence="1" id="KW-0472">Membrane</keyword>
<keyword evidence="1" id="KW-1133">Transmembrane helix</keyword>
<proteinExistence type="predicted"/>
<accession>A0A9Q0J8E7</accession>
<dbReference type="InterPro" id="IPR025298">
    <property type="entry name" value="DUF4094"/>
</dbReference>
<feature type="non-terminal residue" evidence="3">
    <location>
        <position position="115"/>
    </location>
</feature>